<organism evidence="4">
    <name type="scientific">uncultured organism</name>
    <dbReference type="NCBI Taxonomy" id="155900"/>
    <lineage>
        <taxon>unclassified sequences</taxon>
        <taxon>environmental samples</taxon>
    </lineage>
</organism>
<dbReference type="Pfam" id="PF01546">
    <property type="entry name" value="Peptidase_M20"/>
    <property type="match status" value="1"/>
</dbReference>
<dbReference type="PANTHER" id="PTHR43808:SF28">
    <property type="entry name" value="[LYSW]-LYSINE_[LYSW]-ORNITHINE HYDROLASE"/>
    <property type="match status" value="1"/>
</dbReference>
<name>M1PPV8_9ZZZZ</name>
<dbReference type="SUPFAM" id="SSF53187">
    <property type="entry name" value="Zn-dependent exopeptidases"/>
    <property type="match status" value="1"/>
</dbReference>
<dbReference type="InterPro" id="IPR036264">
    <property type="entry name" value="Bact_exopeptidase_dim_dom"/>
</dbReference>
<reference evidence="4" key="1">
    <citation type="journal article" date="2013" name="Syst. Appl. Microbiol.">
        <title>New insights into the archaeal diversity of a hypersaline microbial mat obtained by a metagenomic approach.</title>
        <authorList>
            <person name="Lopez-Lopez A."/>
            <person name="Richter M."/>
            <person name="Pena A."/>
            <person name="Tamames J."/>
            <person name="Rossello-Mora R."/>
        </authorList>
    </citation>
    <scope>NUCLEOTIDE SEQUENCE</scope>
</reference>
<dbReference type="InterPro" id="IPR002933">
    <property type="entry name" value="Peptidase_M20"/>
</dbReference>
<accession>M1PPV8</accession>
<protein>
    <submittedName>
        <fullName evidence="4">Peptidase M20</fullName>
    </submittedName>
</protein>
<evidence type="ECO:0000256" key="1">
    <source>
        <dbReference type="ARBA" id="ARBA00022723"/>
    </source>
</evidence>
<proteinExistence type="predicted"/>
<dbReference type="PANTHER" id="PTHR43808">
    <property type="entry name" value="ACETYLORNITHINE DEACETYLASE"/>
    <property type="match status" value="1"/>
</dbReference>
<dbReference type="Pfam" id="PF07687">
    <property type="entry name" value="M20_dimer"/>
    <property type="match status" value="1"/>
</dbReference>
<evidence type="ECO:0000313" key="4">
    <source>
        <dbReference type="EMBL" id="AGF93160.1"/>
    </source>
</evidence>
<sequence length="385" mass="42588">MKRLDKQEMVQFCQKLIRTPSPSGQEGELAELIKKEMKELGYDEVRTDEAGNLIGKINGSDKSAPSLAFTAHMDQVAVNSPESWKYKPFGGEIDDGFIHGRGASDTKGAIATQVYVPKILDRVDGPYGDVYVALSVLEETGGLGTNHLLKNFRADYAVMGEGTGNEIRIGNRGRVLVRLTFQGDSMHSSSAGPDDVIHYDVAELLLKIRDISMKKGKLGSSSVAPTIYDCDNQGSNITPSSCEIFLDWRTVETENSEDVMEIISELIPENCQAYLDPLEQKTYTGTTLKSSHRQTSFYINPADPFVKKVTSGLERQYDRDIPVTTWDFTTDCGMFIEAGTKIIGFSPCEEKFAHTARDRVSIDLMEEAMEGYSRIIETVSSLEGN</sequence>
<dbReference type="EMBL" id="JX684083">
    <property type="protein sequence ID" value="AGF93160.1"/>
    <property type="molecule type" value="Genomic_DNA"/>
</dbReference>
<dbReference type="Gene3D" id="3.40.630.10">
    <property type="entry name" value="Zn peptidases"/>
    <property type="match status" value="2"/>
</dbReference>
<dbReference type="GO" id="GO:0046872">
    <property type="term" value="F:metal ion binding"/>
    <property type="evidence" value="ECO:0007669"/>
    <property type="project" value="UniProtKB-KW"/>
</dbReference>
<evidence type="ECO:0000259" key="3">
    <source>
        <dbReference type="Pfam" id="PF07687"/>
    </source>
</evidence>
<dbReference type="SUPFAM" id="SSF55031">
    <property type="entry name" value="Bacterial exopeptidase dimerisation domain"/>
    <property type="match status" value="1"/>
</dbReference>
<dbReference type="Gene3D" id="3.30.70.360">
    <property type="match status" value="1"/>
</dbReference>
<feature type="domain" description="Peptidase M20 dimerisation" evidence="3">
    <location>
        <begin position="169"/>
        <end position="270"/>
    </location>
</feature>
<dbReference type="InterPro" id="IPR011650">
    <property type="entry name" value="Peptidase_M20_dimer"/>
</dbReference>
<keyword evidence="1" id="KW-0479">Metal-binding</keyword>
<keyword evidence="2" id="KW-0378">Hydrolase</keyword>
<evidence type="ECO:0000256" key="2">
    <source>
        <dbReference type="ARBA" id="ARBA00022801"/>
    </source>
</evidence>
<dbReference type="AlphaFoldDB" id="M1PPV8"/>
<gene>
    <name evidence="4" type="ORF">FLSS-18_0025</name>
</gene>
<dbReference type="InterPro" id="IPR050072">
    <property type="entry name" value="Peptidase_M20A"/>
</dbReference>
<dbReference type="GO" id="GO:0016787">
    <property type="term" value="F:hydrolase activity"/>
    <property type="evidence" value="ECO:0007669"/>
    <property type="project" value="UniProtKB-KW"/>
</dbReference>